<dbReference type="AlphaFoldDB" id="A0A9P0CY67"/>
<proteinExistence type="predicted"/>
<dbReference type="SMART" id="SM00343">
    <property type="entry name" value="ZnF_C2HC"/>
    <property type="match status" value="3"/>
</dbReference>
<dbReference type="Gene3D" id="4.10.60.10">
    <property type="entry name" value="Zinc finger, CCHC-type"/>
    <property type="match status" value="1"/>
</dbReference>
<organism evidence="3 4">
    <name type="scientific">Psylliodes chrysocephalus</name>
    <dbReference type="NCBI Taxonomy" id="3402493"/>
    <lineage>
        <taxon>Eukaryota</taxon>
        <taxon>Metazoa</taxon>
        <taxon>Ecdysozoa</taxon>
        <taxon>Arthropoda</taxon>
        <taxon>Hexapoda</taxon>
        <taxon>Insecta</taxon>
        <taxon>Pterygota</taxon>
        <taxon>Neoptera</taxon>
        <taxon>Endopterygota</taxon>
        <taxon>Coleoptera</taxon>
        <taxon>Polyphaga</taxon>
        <taxon>Cucujiformia</taxon>
        <taxon>Chrysomeloidea</taxon>
        <taxon>Chrysomelidae</taxon>
        <taxon>Galerucinae</taxon>
        <taxon>Alticini</taxon>
        <taxon>Psylliodes</taxon>
    </lineage>
</organism>
<evidence type="ECO:0000313" key="3">
    <source>
        <dbReference type="EMBL" id="CAH1107094.1"/>
    </source>
</evidence>
<keyword evidence="1" id="KW-0863">Zinc-finger</keyword>
<evidence type="ECO:0000313" key="4">
    <source>
        <dbReference type="Proteomes" id="UP001153636"/>
    </source>
</evidence>
<dbReference type="PROSITE" id="PS50158">
    <property type="entry name" value="ZF_CCHC"/>
    <property type="match status" value="2"/>
</dbReference>
<dbReference type="SUPFAM" id="SSF57756">
    <property type="entry name" value="Retrovirus zinc finger-like domains"/>
    <property type="match status" value="1"/>
</dbReference>
<feature type="domain" description="CCHC-type" evidence="2">
    <location>
        <begin position="231"/>
        <end position="247"/>
    </location>
</feature>
<keyword evidence="1" id="KW-0862">Zinc</keyword>
<dbReference type="Proteomes" id="UP001153636">
    <property type="component" value="Chromosome 2"/>
</dbReference>
<sequence length="284" mass="31997">MAGPRVVNVRFRKMVECALRGAVEEIILFDMDMQLVEEGEKWAAITRSKKQKAPAIIITNKEKAYEDILRDLKSKIKGDRVPEGIKAIRKTRTGDMIVELENEESINALKKEIDKNICGANVKILKGKKTVLHIYDVDAVTTAEDIVSAVESLTGEGTAEVRSLRPMEGGRQAATVDMEEEAAAKLIKERSIRIGWTQCRLKERVEVNRCYSCGSINHIARYCKEPPMGEKCRKCGGEGHKAAECKETKTYCWTCKTDGHRNASFKCPVFRDAVRKGERRFSTR</sequence>
<reference evidence="3" key="1">
    <citation type="submission" date="2022-01" db="EMBL/GenBank/DDBJ databases">
        <authorList>
            <person name="King R."/>
        </authorList>
    </citation>
    <scope>NUCLEOTIDE SEQUENCE</scope>
</reference>
<dbReference type="GO" id="GO:0008270">
    <property type="term" value="F:zinc ion binding"/>
    <property type="evidence" value="ECO:0007669"/>
    <property type="project" value="UniProtKB-KW"/>
</dbReference>
<dbReference type="InterPro" id="IPR036875">
    <property type="entry name" value="Znf_CCHC_sf"/>
</dbReference>
<feature type="domain" description="CCHC-type" evidence="2">
    <location>
        <begin position="209"/>
        <end position="225"/>
    </location>
</feature>
<dbReference type="GO" id="GO:0003676">
    <property type="term" value="F:nucleic acid binding"/>
    <property type="evidence" value="ECO:0007669"/>
    <property type="project" value="InterPro"/>
</dbReference>
<evidence type="ECO:0000259" key="2">
    <source>
        <dbReference type="PROSITE" id="PS50158"/>
    </source>
</evidence>
<keyword evidence="4" id="KW-1185">Reference proteome</keyword>
<gene>
    <name evidence="3" type="ORF">PSYICH_LOCUS6874</name>
</gene>
<dbReference type="EMBL" id="OV651814">
    <property type="protein sequence ID" value="CAH1107094.1"/>
    <property type="molecule type" value="Genomic_DNA"/>
</dbReference>
<dbReference type="Pfam" id="PF00098">
    <property type="entry name" value="zf-CCHC"/>
    <property type="match status" value="2"/>
</dbReference>
<dbReference type="InterPro" id="IPR001878">
    <property type="entry name" value="Znf_CCHC"/>
</dbReference>
<evidence type="ECO:0000256" key="1">
    <source>
        <dbReference type="PROSITE-ProRule" id="PRU00047"/>
    </source>
</evidence>
<accession>A0A9P0CY67</accession>
<protein>
    <recommendedName>
        <fullName evidence="2">CCHC-type domain-containing protein</fullName>
    </recommendedName>
</protein>
<keyword evidence="1" id="KW-0479">Metal-binding</keyword>
<name>A0A9P0CY67_9CUCU</name>
<dbReference type="OrthoDB" id="6777962at2759"/>